<dbReference type="PANTHER" id="PTHR37010">
    <property type="entry name" value="SULFURTRANSFERASE TUSE"/>
    <property type="match status" value="1"/>
</dbReference>
<gene>
    <name evidence="4" type="ORF">HXW94_09375</name>
</gene>
<dbReference type="EMBL" id="JACADJ010000027">
    <property type="protein sequence ID" value="NWH05194.1"/>
    <property type="molecule type" value="Genomic_DNA"/>
</dbReference>
<dbReference type="GO" id="GO:0005737">
    <property type="term" value="C:cytoplasm"/>
    <property type="evidence" value="ECO:0007669"/>
    <property type="project" value="UniProtKB-SubCell"/>
</dbReference>
<comment type="similarity">
    <text evidence="2">Belongs to the DsrC/TusE family.</text>
</comment>
<comment type="caution">
    <text evidence="4">The sequence shown here is derived from an EMBL/GenBank/DDBJ whole genome shotgun (WGS) entry which is preliminary data.</text>
</comment>
<evidence type="ECO:0000313" key="4">
    <source>
        <dbReference type="EMBL" id="NWH05194.1"/>
    </source>
</evidence>
<dbReference type="SUPFAM" id="SSF69721">
    <property type="entry name" value="DsrC, the gamma subunit of dissimilatory sulfite reductase"/>
    <property type="match status" value="1"/>
</dbReference>
<evidence type="ECO:0000313" key="5">
    <source>
        <dbReference type="Proteomes" id="UP000553343"/>
    </source>
</evidence>
<name>A0A850SV03_9BACT</name>
<dbReference type="InterPro" id="IPR007453">
    <property type="entry name" value="DsrC/TusE"/>
</dbReference>
<protein>
    <submittedName>
        <fullName evidence="4">TusE/DsrC/DsvC family sulfur relay protein</fullName>
    </submittedName>
</protein>
<dbReference type="Pfam" id="PF04358">
    <property type="entry name" value="DsrC"/>
    <property type="match status" value="1"/>
</dbReference>
<dbReference type="AlphaFoldDB" id="A0A850SV03"/>
<dbReference type="InterPro" id="IPR025526">
    <property type="entry name" value="DsrC-like_dom_sf"/>
</dbReference>
<keyword evidence="5" id="KW-1185">Reference proteome</keyword>
<sequence length="110" mass="12631">MSSLGQEELKLDADGYLMDPSTWTEQIACALAEREGISDECPLSKERMEILKFVRDYYKRFEAFPIIRAVCKNVGQEKSCQYHQFPDPITAWKIAGLPQPNPEVLAKIRH</sequence>
<dbReference type="Gene3D" id="3.30.1420.10">
    <property type="match status" value="1"/>
</dbReference>
<evidence type="ECO:0000256" key="1">
    <source>
        <dbReference type="ARBA" id="ARBA00004496"/>
    </source>
</evidence>
<dbReference type="RefSeq" id="WP_178366651.1">
    <property type="nucleotide sequence ID" value="NZ_JACADJ010000027.1"/>
</dbReference>
<organism evidence="4 5">
    <name type="scientific">Desulfobacter latus</name>
    <dbReference type="NCBI Taxonomy" id="2292"/>
    <lineage>
        <taxon>Bacteria</taxon>
        <taxon>Pseudomonadati</taxon>
        <taxon>Thermodesulfobacteriota</taxon>
        <taxon>Desulfobacteria</taxon>
        <taxon>Desulfobacterales</taxon>
        <taxon>Desulfobacteraceae</taxon>
        <taxon>Desulfobacter</taxon>
    </lineage>
</organism>
<dbReference type="GO" id="GO:0097163">
    <property type="term" value="F:sulfur carrier activity"/>
    <property type="evidence" value="ECO:0007669"/>
    <property type="project" value="TreeGrafter"/>
</dbReference>
<dbReference type="PIRSF" id="PIRSF006223">
    <property type="entry name" value="DsrC_TusE"/>
    <property type="match status" value="1"/>
</dbReference>
<reference evidence="4 5" key="1">
    <citation type="submission" date="2020-06" db="EMBL/GenBank/DDBJ databases">
        <title>High-quality draft genome of sulfate reducer Desulfobacter latus type strain AcrS2 isolated from marine sediment.</title>
        <authorList>
            <person name="Hoppe M."/>
            <person name="Larsen C.K."/>
            <person name="Marshall I.P.G."/>
            <person name="Schramm A."/>
            <person name="Marietou A.G."/>
        </authorList>
    </citation>
    <scope>NUCLEOTIDE SEQUENCE [LARGE SCALE GENOMIC DNA]</scope>
    <source>
        <strain evidence="4 5">AcRS2</strain>
    </source>
</reference>
<dbReference type="PANTHER" id="PTHR37010:SF1">
    <property type="entry name" value="SULFURTRANSFERASE TUSE"/>
    <property type="match status" value="1"/>
</dbReference>
<keyword evidence="3" id="KW-0963">Cytoplasm</keyword>
<accession>A0A850SV03</accession>
<dbReference type="GO" id="GO:0002143">
    <property type="term" value="P:tRNA wobble position uridine thiolation"/>
    <property type="evidence" value="ECO:0007669"/>
    <property type="project" value="TreeGrafter"/>
</dbReference>
<dbReference type="NCBIfam" id="TIGR03342">
    <property type="entry name" value="dsrC_tusE_dsvC"/>
    <property type="match status" value="1"/>
</dbReference>
<dbReference type="Gene3D" id="1.10.10.370">
    <property type="entry name" value="DsrC-like protein, C-terminal domain"/>
    <property type="match status" value="1"/>
</dbReference>
<dbReference type="InterPro" id="IPR043163">
    <property type="entry name" value="DsrC-like_N"/>
</dbReference>
<comment type="subcellular location">
    <subcellularLocation>
        <location evidence="1">Cytoplasm</location>
    </subcellularLocation>
</comment>
<evidence type="ECO:0000256" key="3">
    <source>
        <dbReference type="ARBA" id="ARBA00022490"/>
    </source>
</evidence>
<dbReference type="InterPro" id="IPR042072">
    <property type="entry name" value="DsrC-like_C"/>
</dbReference>
<dbReference type="Proteomes" id="UP000553343">
    <property type="component" value="Unassembled WGS sequence"/>
</dbReference>
<proteinExistence type="inferred from homology"/>
<evidence type="ECO:0000256" key="2">
    <source>
        <dbReference type="ARBA" id="ARBA00005718"/>
    </source>
</evidence>